<keyword evidence="4" id="KW-0539">Nucleus</keyword>
<comment type="subcellular location">
    <subcellularLocation>
        <location evidence="1">Nucleus</location>
    </subcellularLocation>
</comment>
<dbReference type="PRINTS" id="PR00925">
    <property type="entry name" value="NONHISHMG17"/>
</dbReference>
<protein>
    <recommendedName>
        <fullName evidence="6">Non-histone chromosomal protein HMG-17</fullName>
    </recommendedName>
    <alternativeName>
        <fullName evidence="7">High mobility group nucleosome-binding domain-containing protein 2</fullName>
    </alternativeName>
</protein>
<dbReference type="InterPro" id="IPR000079">
    <property type="entry name" value="HMGN_fam"/>
</dbReference>
<evidence type="ECO:0000313" key="9">
    <source>
        <dbReference type="Ensembl" id="ENSRFEP00010001615.1"/>
    </source>
</evidence>
<dbReference type="GO" id="GO:0005634">
    <property type="term" value="C:nucleus"/>
    <property type="evidence" value="ECO:0007669"/>
    <property type="project" value="UniProtKB-SubCell"/>
</dbReference>
<reference evidence="9 10" key="2">
    <citation type="journal article" date="2018" name="Annu Rev Anim Biosci">
        <title>Bat Biology, Genomes, and the Bat1K Project: To Generate Chromosome-Level Genomes for All Living Bat Species.</title>
        <authorList>
            <person name="Teeling E.C."/>
            <person name="Vernes S.C."/>
            <person name="Davalos L.M."/>
            <person name="Ray D.A."/>
            <person name="Gilbert M.T.P."/>
            <person name="Myers E."/>
        </authorList>
    </citation>
    <scope>NUCLEOTIDE SEQUENCE</scope>
</reference>
<dbReference type="PANTHER" id="PTHR23087:SF13">
    <property type="entry name" value="NON-HISTONE CHROMOSOMAL PROTEIN HMG-17"/>
    <property type="match status" value="1"/>
</dbReference>
<dbReference type="GO" id="GO:0031492">
    <property type="term" value="F:nucleosomal DNA binding"/>
    <property type="evidence" value="ECO:0007669"/>
    <property type="project" value="InterPro"/>
</dbReference>
<evidence type="ECO:0000256" key="1">
    <source>
        <dbReference type="ARBA" id="ARBA00004123"/>
    </source>
</evidence>
<evidence type="ECO:0000256" key="2">
    <source>
        <dbReference type="ARBA" id="ARBA00007696"/>
    </source>
</evidence>
<dbReference type="Pfam" id="PF01101">
    <property type="entry name" value="HMG14_17"/>
    <property type="match status" value="1"/>
</dbReference>
<evidence type="ECO:0000256" key="4">
    <source>
        <dbReference type="ARBA" id="ARBA00023242"/>
    </source>
</evidence>
<evidence type="ECO:0000256" key="6">
    <source>
        <dbReference type="ARBA" id="ARBA00040304"/>
    </source>
</evidence>
<reference evidence="9" key="5">
    <citation type="submission" date="2025-09" db="UniProtKB">
        <authorList>
            <consortium name="Ensembl"/>
        </authorList>
    </citation>
    <scope>IDENTIFICATION</scope>
</reference>
<feature type="compositionally biased region" description="Basic and acidic residues" evidence="8">
    <location>
        <begin position="33"/>
        <end position="60"/>
    </location>
</feature>
<proteinExistence type="inferred from homology"/>
<evidence type="ECO:0000313" key="10">
    <source>
        <dbReference type="Proteomes" id="UP000472240"/>
    </source>
</evidence>
<comment type="function">
    <text evidence="5">Binds to the inner side of the nucleosomal DNA thus altering the interaction between the DNA and the histone octamer. May be involved in the process which maintains transcribable genes in a unique chromatin conformation.</text>
</comment>
<dbReference type="InParanoid" id="A0A671DQ20"/>
<dbReference type="GeneTree" id="ENSGT00950000182802"/>
<dbReference type="GO" id="GO:0006325">
    <property type="term" value="P:chromatin organization"/>
    <property type="evidence" value="ECO:0007669"/>
    <property type="project" value="TreeGrafter"/>
</dbReference>
<dbReference type="PANTHER" id="PTHR23087">
    <property type="entry name" value="NONHISTONE CHROMOSOMAL PROTEIN HMG"/>
    <property type="match status" value="1"/>
</dbReference>
<dbReference type="AlphaFoldDB" id="A0A671DQ20"/>
<evidence type="ECO:0000256" key="7">
    <source>
        <dbReference type="ARBA" id="ARBA00042290"/>
    </source>
</evidence>
<dbReference type="Ensembl" id="ENSRFET00010001785.1">
    <property type="protein sequence ID" value="ENSRFEP00010001615.1"/>
    <property type="gene ID" value="ENSRFEG00010001177.1"/>
</dbReference>
<dbReference type="SMART" id="SM00527">
    <property type="entry name" value="HMG17"/>
    <property type="match status" value="1"/>
</dbReference>
<reference evidence="10" key="3">
    <citation type="submission" date="2018-12" db="EMBL/GenBank/DDBJ databases">
        <title>G10K-VGP greater horseshoe bat female genome, primary haplotype.</title>
        <authorList>
            <person name="Teeling E."/>
            <person name="Myers G."/>
            <person name="Vernes S."/>
            <person name="Pippel M."/>
            <person name="Winkler S."/>
            <person name="Fedrigo O."/>
            <person name="Rhie A."/>
            <person name="Koren S."/>
            <person name="Phillippy A."/>
            <person name="Lewin H."/>
            <person name="Damas J."/>
            <person name="Howe K."/>
            <person name="Mountcastle J."/>
            <person name="Jarvis E.D."/>
        </authorList>
    </citation>
    <scope>NUCLEOTIDE SEQUENCE [LARGE SCALE GENOMIC DNA]</scope>
</reference>
<evidence type="ECO:0000256" key="5">
    <source>
        <dbReference type="ARBA" id="ARBA00037490"/>
    </source>
</evidence>
<evidence type="ECO:0000256" key="8">
    <source>
        <dbReference type="SAM" id="MobiDB-lite"/>
    </source>
</evidence>
<organism evidence="9 10">
    <name type="scientific">Rhinolophus ferrumequinum</name>
    <name type="common">Greater horseshoe bat</name>
    <dbReference type="NCBI Taxonomy" id="59479"/>
    <lineage>
        <taxon>Eukaryota</taxon>
        <taxon>Metazoa</taxon>
        <taxon>Chordata</taxon>
        <taxon>Craniata</taxon>
        <taxon>Vertebrata</taxon>
        <taxon>Euteleostomi</taxon>
        <taxon>Mammalia</taxon>
        <taxon>Eutheria</taxon>
        <taxon>Laurasiatheria</taxon>
        <taxon>Chiroptera</taxon>
        <taxon>Yinpterochiroptera</taxon>
        <taxon>Rhinolophoidea</taxon>
        <taxon>Rhinolophidae</taxon>
        <taxon>Rhinolophinae</taxon>
        <taxon>Rhinolophus</taxon>
    </lineage>
</organism>
<dbReference type="GO" id="GO:0000785">
    <property type="term" value="C:chromatin"/>
    <property type="evidence" value="ECO:0007669"/>
    <property type="project" value="InterPro"/>
</dbReference>
<feature type="region of interest" description="Disordered" evidence="8">
    <location>
        <begin position="17"/>
        <end position="86"/>
    </location>
</feature>
<reference evidence="9" key="4">
    <citation type="submission" date="2025-08" db="UniProtKB">
        <authorList>
            <consortium name="Ensembl"/>
        </authorList>
    </citation>
    <scope>IDENTIFICATION</scope>
</reference>
<name>A0A671DQ20_RHIFE</name>
<evidence type="ECO:0000256" key="3">
    <source>
        <dbReference type="ARBA" id="ARBA00023125"/>
    </source>
</evidence>
<dbReference type="Proteomes" id="UP000472240">
    <property type="component" value="Chromosome 1"/>
</dbReference>
<accession>A0A671DQ20</accession>
<comment type="similarity">
    <text evidence="2">Belongs to the HMGN family.</text>
</comment>
<keyword evidence="3" id="KW-0238">DNA-binding</keyword>
<sequence>CQITPFGKRRGALHNLLARKSAGLSAKPAPPKPEPKLKKAPDKKAQKVHKGEKGKADAGKEGNNPAENGDAKTNQAQKAEGTGDAKCSVCSFDSYVLLVTAQFEILFFIKFYKNAEVCFPFF</sequence>
<reference evidence="9 10" key="1">
    <citation type="journal article" date="2015" name="Annu Rev Anim Biosci">
        <title>The Genome 10K Project: a way forward.</title>
        <authorList>
            <person name="Koepfli K.P."/>
            <person name="Paten B."/>
            <person name="O'Brien S.J."/>
            <person name="Koepfli K.P."/>
            <person name="Paten B."/>
            <person name="Antunes A."/>
            <person name="Belov K."/>
            <person name="Bustamante C."/>
            <person name="Castoe T.A."/>
            <person name="Clawson H."/>
            <person name="Crawford A.J."/>
            <person name="Diekhans M."/>
            <person name="Distel D."/>
            <person name="Durbin R."/>
            <person name="Earl D."/>
            <person name="Fujita M.K."/>
            <person name="Gamble T."/>
            <person name="Georges A."/>
            <person name="Gemmell N."/>
            <person name="Gilbert M.T."/>
            <person name="Graves J.M."/>
            <person name="Green R.E."/>
            <person name="Hickey G."/>
            <person name="Jarvis E.D."/>
            <person name="Johnson W."/>
            <person name="Komissarov A."/>
            <person name="Korf I."/>
            <person name="Kuhn R."/>
            <person name="Larkin D.M."/>
            <person name="Lewin H."/>
            <person name="Lopez J.V."/>
            <person name="Ma J."/>
            <person name="Marques-Bonet T."/>
            <person name="Miller W."/>
            <person name="Murphy R."/>
            <person name="Pevzner P."/>
            <person name="Shapiro B."/>
            <person name="Steiner C."/>
            <person name="Tamazian G."/>
            <person name="Venkatesh B."/>
            <person name="Wang J."/>
            <person name="Wayne R."/>
            <person name="Wiley E."/>
            <person name="Yang H."/>
            <person name="Zhang G."/>
            <person name="Haussler D."/>
            <person name="Ryder O."/>
            <person name="O'Brien S.J."/>
        </authorList>
    </citation>
    <scope>NUCLEOTIDE SEQUENCE</scope>
</reference>
<keyword evidence="10" id="KW-1185">Reference proteome</keyword>